<dbReference type="Gene3D" id="4.10.60.10">
    <property type="entry name" value="Zinc finger, CCHC-type"/>
    <property type="match status" value="1"/>
</dbReference>
<keyword evidence="1" id="KW-0479">Metal-binding</keyword>
<dbReference type="Proteomes" id="UP001066276">
    <property type="component" value="Chromosome 7"/>
</dbReference>
<evidence type="ECO:0000313" key="5">
    <source>
        <dbReference type="Proteomes" id="UP001066276"/>
    </source>
</evidence>
<feature type="compositionally biased region" description="Polar residues" evidence="2">
    <location>
        <begin position="158"/>
        <end position="169"/>
    </location>
</feature>
<name>A0AAV7PJT2_PLEWA</name>
<dbReference type="PROSITE" id="PS50158">
    <property type="entry name" value="ZF_CCHC"/>
    <property type="match status" value="1"/>
</dbReference>
<comment type="caution">
    <text evidence="4">The sequence shown here is derived from an EMBL/GenBank/DDBJ whole genome shotgun (WGS) entry which is preliminary data.</text>
</comment>
<dbReference type="EMBL" id="JANPWB010000011">
    <property type="protein sequence ID" value="KAJ1128543.1"/>
    <property type="molecule type" value="Genomic_DNA"/>
</dbReference>
<reference evidence="4" key="1">
    <citation type="journal article" date="2022" name="bioRxiv">
        <title>Sequencing and chromosome-scale assembly of the giantPleurodeles waltlgenome.</title>
        <authorList>
            <person name="Brown T."/>
            <person name="Elewa A."/>
            <person name="Iarovenko S."/>
            <person name="Subramanian E."/>
            <person name="Araus A.J."/>
            <person name="Petzold A."/>
            <person name="Susuki M."/>
            <person name="Suzuki K.-i.T."/>
            <person name="Hayashi T."/>
            <person name="Toyoda A."/>
            <person name="Oliveira C."/>
            <person name="Osipova E."/>
            <person name="Leigh N.D."/>
            <person name="Simon A."/>
            <person name="Yun M.H."/>
        </authorList>
    </citation>
    <scope>NUCLEOTIDE SEQUENCE</scope>
    <source>
        <strain evidence="4">20211129_DDA</strain>
        <tissue evidence="4">Liver</tissue>
    </source>
</reference>
<dbReference type="SUPFAM" id="SSF57756">
    <property type="entry name" value="Retrovirus zinc finger-like domains"/>
    <property type="match status" value="1"/>
</dbReference>
<feature type="region of interest" description="Disordered" evidence="2">
    <location>
        <begin position="543"/>
        <end position="563"/>
    </location>
</feature>
<dbReference type="InterPro" id="IPR050462">
    <property type="entry name" value="Retroviral_Gag-Pol_poly"/>
</dbReference>
<evidence type="ECO:0000313" key="4">
    <source>
        <dbReference type="EMBL" id="KAJ1128543.1"/>
    </source>
</evidence>
<evidence type="ECO:0000259" key="3">
    <source>
        <dbReference type="PROSITE" id="PS50158"/>
    </source>
</evidence>
<feature type="compositionally biased region" description="Basic and acidic residues" evidence="2">
    <location>
        <begin position="114"/>
        <end position="130"/>
    </location>
</feature>
<feature type="region of interest" description="Disordered" evidence="2">
    <location>
        <begin position="104"/>
        <end position="171"/>
    </location>
</feature>
<dbReference type="AlphaFoldDB" id="A0AAV7PJT2"/>
<protein>
    <recommendedName>
        <fullName evidence="3">CCHC-type domain-containing protein</fullName>
    </recommendedName>
</protein>
<organism evidence="4 5">
    <name type="scientific">Pleurodeles waltl</name>
    <name type="common">Iberian ribbed newt</name>
    <dbReference type="NCBI Taxonomy" id="8319"/>
    <lineage>
        <taxon>Eukaryota</taxon>
        <taxon>Metazoa</taxon>
        <taxon>Chordata</taxon>
        <taxon>Craniata</taxon>
        <taxon>Vertebrata</taxon>
        <taxon>Euteleostomi</taxon>
        <taxon>Amphibia</taxon>
        <taxon>Batrachia</taxon>
        <taxon>Caudata</taxon>
        <taxon>Salamandroidea</taxon>
        <taxon>Salamandridae</taxon>
        <taxon>Pleurodelinae</taxon>
        <taxon>Pleurodeles</taxon>
    </lineage>
</organism>
<feature type="domain" description="CCHC-type" evidence="3">
    <location>
        <begin position="846"/>
        <end position="861"/>
    </location>
</feature>
<feature type="compositionally biased region" description="Polar residues" evidence="2">
    <location>
        <begin position="552"/>
        <end position="563"/>
    </location>
</feature>
<dbReference type="InterPro" id="IPR001878">
    <property type="entry name" value="Znf_CCHC"/>
</dbReference>
<dbReference type="InterPro" id="IPR036875">
    <property type="entry name" value="Znf_CCHC_sf"/>
</dbReference>
<proteinExistence type="predicted"/>
<feature type="compositionally biased region" description="Acidic residues" evidence="2">
    <location>
        <begin position="131"/>
        <end position="141"/>
    </location>
</feature>
<dbReference type="GO" id="GO:0003676">
    <property type="term" value="F:nucleic acid binding"/>
    <property type="evidence" value="ECO:0007669"/>
    <property type="project" value="InterPro"/>
</dbReference>
<dbReference type="PANTHER" id="PTHR33166">
    <property type="entry name" value="GAG_P30 DOMAIN-CONTAINING PROTEIN"/>
    <property type="match status" value="1"/>
</dbReference>
<dbReference type="Pfam" id="PF00098">
    <property type="entry name" value="zf-CCHC"/>
    <property type="match status" value="1"/>
</dbReference>
<keyword evidence="1" id="KW-0862">Zinc</keyword>
<evidence type="ECO:0000256" key="2">
    <source>
        <dbReference type="SAM" id="MobiDB-lite"/>
    </source>
</evidence>
<accession>A0AAV7PJT2</accession>
<sequence length="941" mass="106439">MKLWRKLTEKEGCLAFPEHGTFNTRVLENLRWMLSTQKPPPRPAQYDALAVWDLMALKQRQEKFQRRLRRAEKSYAEARWDNKSKMWRRGIVDGLKLFPAIAQGEETQGKKASRKTDKDSDKTKENKRPWEEEDDSDDEEFMDRLLHDRPPPYGVSDSAPSTSVDPGNQTHEKGVADTVQTGDTALIQNGISVPTAPDIPIQLQPPPQIQRIYPDVPVLEITTNLIVPPDPIYTKSRLVQMESTPKLLSQPQPQLIPGYNPVAGPPLVPVPGTLEQTYGVTTPRSLGPGQAPAAISLPITVGPPVPLYAQGKTGVCDQGVMTQDMIRGGSIGTPQIMAPGEQAVEKPRSLIDLSPVGAPIEAMRQAVLGVLTPQMMSTNASQSSMIHAGNISLQGFTVQQLNEWLEKTYTSQKVAGTIVEPEKERQEEYLNFVRLGAEAAELAEGTMEVNRLESYTEAELRFLCPKITKEVGKVHQRLANLADKYNIDIGNTKHLKRSYRLDFDSKDFEHMRSAGMKAHLKELLQSGQIWGALEKWEGRWAKKRDKEKGDSPGSNQAKASPNVESVKILPMRETAGGVLVHVPWSRGDILSFTNDYPRLREKTIEWYQQTYRFVKLAKCLWEDLNTLFEIIVPPDLWLECKRGVDWPTKEPARDKVTGAPSEEVMKYYHKVIEFLKQKVSQKVIDWQKIDRTSQEVKESIHAYYERLLKAFKHYSGTETIEPKDMNHLVFRFVEGLRPEVSQMIKNHLICWQAKPIDEVLQYAKYCSDEIELKQKKLKEKVMVMQIRAAQAGIQGNGVQQMIQQQPQMNGAFQAQPRGRGFVNRGPDLNTVVVQNDVQGVKKMSPCHACGGVGHWKRECPNVEQDGVVQQSTNVGTLQNVRGPKMRHQNPNFQNNLVQMQGVQPMQQMQMPRLQPAQMQPVQQQVPMVPRQQMQLPIAPME</sequence>
<dbReference type="SMART" id="SM00343">
    <property type="entry name" value="ZnF_C2HC"/>
    <property type="match status" value="1"/>
</dbReference>
<keyword evidence="5" id="KW-1185">Reference proteome</keyword>
<keyword evidence="1" id="KW-0863">Zinc-finger</keyword>
<gene>
    <name evidence="4" type="ORF">NDU88_006921</name>
</gene>
<evidence type="ECO:0000256" key="1">
    <source>
        <dbReference type="PROSITE-ProRule" id="PRU00047"/>
    </source>
</evidence>
<dbReference type="GO" id="GO:0008270">
    <property type="term" value="F:zinc ion binding"/>
    <property type="evidence" value="ECO:0007669"/>
    <property type="project" value="UniProtKB-KW"/>
</dbReference>